<evidence type="ECO:0000313" key="2">
    <source>
        <dbReference type="Proteomes" id="UP000504636"/>
    </source>
</evidence>
<gene>
    <name evidence="1 3" type="ORF">BDZ99DRAFT_88829</name>
</gene>
<dbReference type="RefSeq" id="XP_033573923.1">
    <property type="nucleotide sequence ID" value="XM_033728994.1"/>
</dbReference>
<evidence type="ECO:0000313" key="1">
    <source>
        <dbReference type="EMBL" id="KAF2806959.1"/>
    </source>
</evidence>
<dbReference type="Proteomes" id="UP000504636">
    <property type="component" value="Unplaced"/>
</dbReference>
<proteinExistence type="predicted"/>
<dbReference type="EMBL" id="MU003706">
    <property type="protein sequence ID" value="KAF2806959.1"/>
    <property type="molecule type" value="Genomic_DNA"/>
</dbReference>
<accession>A0A6A6YED2</accession>
<reference evidence="3" key="2">
    <citation type="submission" date="2020-04" db="EMBL/GenBank/DDBJ databases">
        <authorList>
            <consortium name="NCBI Genome Project"/>
        </authorList>
    </citation>
    <scope>NUCLEOTIDE SEQUENCE</scope>
    <source>
        <strain evidence="3">CBS 304.34</strain>
    </source>
</reference>
<keyword evidence="2" id="KW-1185">Reference proteome</keyword>
<protein>
    <submittedName>
        <fullName evidence="1 3">Uncharacterized protein</fullName>
    </submittedName>
</protein>
<organism evidence="1">
    <name type="scientific">Mytilinidion resinicola</name>
    <dbReference type="NCBI Taxonomy" id="574789"/>
    <lineage>
        <taxon>Eukaryota</taxon>
        <taxon>Fungi</taxon>
        <taxon>Dikarya</taxon>
        <taxon>Ascomycota</taxon>
        <taxon>Pezizomycotina</taxon>
        <taxon>Dothideomycetes</taxon>
        <taxon>Pleosporomycetidae</taxon>
        <taxon>Mytilinidiales</taxon>
        <taxon>Mytilinidiaceae</taxon>
        <taxon>Mytilinidion</taxon>
    </lineage>
</organism>
<dbReference type="GeneID" id="54469887"/>
<reference evidence="3" key="3">
    <citation type="submission" date="2025-04" db="UniProtKB">
        <authorList>
            <consortium name="RefSeq"/>
        </authorList>
    </citation>
    <scope>IDENTIFICATION</scope>
    <source>
        <strain evidence="3">CBS 304.34</strain>
    </source>
</reference>
<sequence length="176" mass="18973">MPSNTSPSSLFWLNFRYCPSSTTASQCAPHTSCRNSLTWPAEGLRGGGVGRGEDLSGGGGVAHEEGFVVRHVLLACVEMVCGAGGGGGGLGEAGGEPLLETAFLFGPVVAEEEDVFFRDLRRKVLGVLQLGGRRRGGYRRASGGLCRRLRRRDGGWWTWVVVFWGVRCLGCWEILR</sequence>
<name>A0A6A6YED2_9PEZI</name>
<dbReference type="AlphaFoldDB" id="A0A6A6YED2"/>
<evidence type="ECO:0000313" key="3">
    <source>
        <dbReference type="RefSeq" id="XP_033573923.1"/>
    </source>
</evidence>
<reference evidence="1 3" key="1">
    <citation type="journal article" date="2020" name="Stud. Mycol.">
        <title>101 Dothideomycetes genomes: a test case for predicting lifestyles and emergence of pathogens.</title>
        <authorList>
            <person name="Haridas S."/>
            <person name="Albert R."/>
            <person name="Binder M."/>
            <person name="Bloem J."/>
            <person name="Labutti K."/>
            <person name="Salamov A."/>
            <person name="Andreopoulos B."/>
            <person name="Baker S."/>
            <person name="Barry K."/>
            <person name="Bills G."/>
            <person name="Bluhm B."/>
            <person name="Cannon C."/>
            <person name="Castanera R."/>
            <person name="Culley D."/>
            <person name="Daum C."/>
            <person name="Ezra D."/>
            <person name="Gonzalez J."/>
            <person name="Henrissat B."/>
            <person name="Kuo A."/>
            <person name="Liang C."/>
            <person name="Lipzen A."/>
            <person name="Lutzoni F."/>
            <person name="Magnuson J."/>
            <person name="Mondo S."/>
            <person name="Nolan M."/>
            <person name="Ohm R."/>
            <person name="Pangilinan J."/>
            <person name="Park H.-J."/>
            <person name="Ramirez L."/>
            <person name="Alfaro M."/>
            <person name="Sun H."/>
            <person name="Tritt A."/>
            <person name="Yoshinaga Y."/>
            <person name="Zwiers L.-H."/>
            <person name="Turgeon B."/>
            <person name="Goodwin S."/>
            <person name="Spatafora J."/>
            <person name="Crous P."/>
            <person name="Grigoriev I."/>
        </authorList>
    </citation>
    <scope>NUCLEOTIDE SEQUENCE</scope>
    <source>
        <strain evidence="1 3">CBS 304.34</strain>
    </source>
</reference>